<dbReference type="InterPro" id="IPR050951">
    <property type="entry name" value="Retrovirus_Pol_polyprotein"/>
</dbReference>
<evidence type="ECO:0000256" key="3">
    <source>
        <dbReference type="ARBA" id="ARBA00022722"/>
    </source>
</evidence>
<feature type="domain" description="CCHC-type" evidence="6">
    <location>
        <begin position="148"/>
        <end position="162"/>
    </location>
</feature>
<dbReference type="InterPro" id="IPR036875">
    <property type="entry name" value="Znf_CCHC_sf"/>
</dbReference>
<dbReference type="GO" id="GO:0003676">
    <property type="term" value="F:nucleic acid binding"/>
    <property type="evidence" value="ECO:0007669"/>
    <property type="project" value="InterPro"/>
</dbReference>
<dbReference type="GO" id="GO:0016779">
    <property type="term" value="F:nucleotidyltransferase activity"/>
    <property type="evidence" value="ECO:0007669"/>
    <property type="project" value="UniProtKB-KW"/>
</dbReference>
<dbReference type="GO" id="GO:0008270">
    <property type="term" value="F:zinc ion binding"/>
    <property type="evidence" value="ECO:0007669"/>
    <property type="project" value="UniProtKB-KW"/>
</dbReference>
<proteinExistence type="predicted"/>
<dbReference type="PROSITE" id="PS50158">
    <property type="entry name" value="ZF_CCHC"/>
    <property type="match status" value="2"/>
</dbReference>
<feature type="domain" description="CCHC-type" evidence="6">
    <location>
        <begin position="169"/>
        <end position="183"/>
    </location>
</feature>
<dbReference type="SMART" id="SM00343">
    <property type="entry name" value="ZnF_C2HC"/>
    <property type="match status" value="2"/>
</dbReference>
<dbReference type="GeneID" id="103522267"/>
<dbReference type="GO" id="GO:0004519">
    <property type="term" value="F:endonuclease activity"/>
    <property type="evidence" value="ECO:0007669"/>
    <property type="project" value="UniProtKB-KW"/>
</dbReference>
<keyword evidence="2" id="KW-0548">Nucleotidyltransferase</keyword>
<dbReference type="PANTHER" id="PTHR37984:SF5">
    <property type="entry name" value="PROTEIN NYNRIN-LIKE"/>
    <property type="match status" value="1"/>
</dbReference>
<feature type="non-terminal residue" evidence="8">
    <location>
        <position position="323"/>
    </location>
</feature>
<dbReference type="OMA" id="WIRALEX"/>
<dbReference type="InterPro" id="IPR021109">
    <property type="entry name" value="Peptidase_aspartic_dom_sf"/>
</dbReference>
<sequence>MDPLQLQEILNAFQQQQNNFITQLKDHQNIADFVSSLQRDIVDCEFNVKCVCQKSVSVSDIFLRAQFIRGLRDDWLREQILQSDKTTFEDILVKATALEASKIERVDRAPGVNIAILLLHVTSHKSYSRRSSNSRHVNFRALGIENCCLRCGRNNHKASDCRTDRTQLKCHSCNKQGHVAKVCISTLRSRDKSTNHATNSVETEDYSNYSTATYGVNKLESIQQQVVDLFEVSDSDKYLIDVTLNGKVQQFEVDSGAKFSLLSQNEFQSLNLNLPIEESHVAFRSYSGDIIKPVGKLRLKVAYAGKEIIGELHIVPNGHDALL</sequence>
<dbReference type="SUPFAM" id="SSF57756">
    <property type="entry name" value="Retrovirus zinc finger-like domains"/>
    <property type="match status" value="1"/>
</dbReference>
<evidence type="ECO:0000256" key="4">
    <source>
        <dbReference type="ARBA" id="ARBA00022759"/>
    </source>
</evidence>
<dbReference type="RefSeq" id="XP_008485595.1">
    <property type="nucleotide sequence ID" value="XM_008487373.1"/>
</dbReference>
<dbReference type="PaxDb" id="121845-A0A1S3DP18"/>
<keyword evidence="5" id="KW-0863">Zinc-finger</keyword>
<gene>
    <name evidence="8" type="primary">LOC103522267</name>
</gene>
<dbReference type="SUPFAM" id="SSF50630">
    <property type="entry name" value="Acid proteases"/>
    <property type="match status" value="1"/>
</dbReference>
<dbReference type="PANTHER" id="PTHR37984">
    <property type="entry name" value="PROTEIN CBG26694"/>
    <property type="match status" value="1"/>
</dbReference>
<reference evidence="8" key="1">
    <citation type="submission" date="2025-08" db="UniProtKB">
        <authorList>
            <consortium name="RefSeq"/>
        </authorList>
    </citation>
    <scope>IDENTIFICATION</scope>
</reference>
<keyword evidence="4" id="KW-0255">Endonuclease</keyword>
<evidence type="ECO:0000313" key="7">
    <source>
        <dbReference type="Proteomes" id="UP000079169"/>
    </source>
</evidence>
<keyword evidence="5" id="KW-0862">Zinc</keyword>
<dbReference type="STRING" id="121845.A0A1S3DP18"/>
<evidence type="ECO:0000256" key="2">
    <source>
        <dbReference type="ARBA" id="ARBA00022695"/>
    </source>
</evidence>
<dbReference type="Gene3D" id="2.40.70.10">
    <property type="entry name" value="Acid Proteases"/>
    <property type="match status" value="1"/>
</dbReference>
<evidence type="ECO:0000256" key="1">
    <source>
        <dbReference type="ARBA" id="ARBA00022679"/>
    </source>
</evidence>
<evidence type="ECO:0000313" key="8">
    <source>
        <dbReference type="RefSeq" id="XP_008485595.1"/>
    </source>
</evidence>
<evidence type="ECO:0000259" key="6">
    <source>
        <dbReference type="PROSITE" id="PS50158"/>
    </source>
</evidence>
<keyword evidence="1" id="KW-0808">Transferase</keyword>
<dbReference type="Proteomes" id="UP000079169">
    <property type="component" value="Unplaced"/>
</dbReference>
<organism evidence="7 8">
    <name type="scientific">Diaphorina citri</name>
    <name type="common">Asian citrus psyllid</name>
    <dbReference type="NCBI Taxonomy" id="121845"/>
    <lineage>
        <taxon>Eukaryota</taxon>
        <taxon>Metazoa</taxon>
        <taxon>Ecdysozoa</taxon>
        <taxon>Arthropoda</taxon>
        <taxon>Hexapoda</taxon>
        <taxon>Insecta</taxon>
        <taxon>Pterygota</taxon>
        <taxon>Neoptera</taxon>
        <taxon>Paraneoptera</taxon>
        <taxon>Hemiptera</taxon>
        <taxon>Sternorrhyncha</taxon>
        <taxon>Psylloidea</taxon>
        <taxon>Psyllidae</taxon>
        <taxon>Diaphorininae</taxon>
        <taxon>Diaphorina</taxon>
    </lineage>
</organism>
<keyword evidence="7" id="KW-1185">Reference proteome</keyword>
<dbReference type="Gene3D" id="4.10.60.10">
    <property type="entry name" value="Zinc finger, CCHC-type"/>
    <property type="match status" value="1"/>
</dbReference>
<keyword evidence="4" id="KW-0378">Hydrolase</keyword>
<evidence type="ECO:0000256" key="5">
    <source>
        <dbReference type="PROSITE-ProRule" id="PRU00047"/>
    </source>
</evidence>
<accession>A0A1S3DP18</accession>
<protein>
    <submittedName>
        <fullName evidence="8">Uncharacterized protein LOC103522267</fullName>
    </submittedName>
</protein>
<dbReference type="KEGG" id="dci:103522267"/>
<dbReference type="AlphaFoldDB" id="A0A1S3DP18"/>
<name>A0A1S3DP18_DIACI</name>
<dbReference type="InterPro" id="IPR001878">
    <property type="entry name" value="Znf_CCHC"/>
</dbReference>
<keyword evidence="3" id="KW-0540">Nuclease</keyword>
<keyword evidence="5" id="KW-0479">Metal-binding</keyword>